<dbReference type="GO" id="GO:0046872">
    <property type="term" value="F:metal ion binding"/>
    <property type="evidence" value="ECO:0007669"/>
    <property type="project" value="UniProtKB-KW"/>
</dbReference>
<dbReference type="GO" id="GO:0003824">
    <property type="term" value="F:catalytic activity"/>
    <property type="evidence" value="ECO:0007669"/>
    <property type="project" value="InterPro"/>
</dbReference>
<dbReference type="SUPFAM" id="SSF52242">
    <property type="entry name" value="Cobalamin (vitamin B12)-binding domain"/>
    <property type="match status" value="1"/>
</dbReference>
<dbReference type="PROSITE" id="PS51332">
    <property type="entry name" value="B12_BINDING"/>
    <property type="match status" value="1"/>
</dbReference>
<feature type="domain" description="B12-binding" evidence="8">
    <location>
        <begin position="1"/>
        <end position="138"/>
    </location>
</feature>
<evidence type="ECO:0000256" key="1">
    <source>
        <dbReference type="ARBA" id="ARBA00001966"/>
    </source>
</evidence>
<dbReference type="AlphaFoldDB" id="A0A5Q4VFG4"/>
<accession>A0A5Q4VFG4</accession>
<keyword evidence="11" id="KW-1185">Reference proteome</keyword>
<feature type="domain" description="Radical SAM core" evidence="9">
    <location>
        <begin position="180"/>
        <end position="399"/>
    </location>
</feature>
<dbReference type="GO" id="GO:0051539">
    <property type="term" value="F:4 iron, 4 sulfur cluster binding"/>
    <property type="evidence" value="ECO:0007669"/>
    <property type="project" value="UniProtKB-KW"/>
</dbReference>
<dbReference type="Gene3D" id="3.40.50.280">
    <property type="entry name" value="Cobalamin-binding domain"/>
    <property type="match status" value="1"/>
</dbReference>
<dbReference type="SFLD" id="SFLDG01123">
    <property type="entry name" value="methyltransferase_(Class_B)"/>
    <property type="match status" value="1"/>
</dbReference>
<evidence type="ECO:0000259" key="8">
    <source>
        <dbReference type="PROSITE" id="PS51332"/>
    </source>
</evidence>
<evidence type="ECO:0000259" key="9">
    <source>
        <dbReference type="PROSITE" id="PS51918"/>
    </source>
</evidence>
<dbReference type="PROSITE" id="PS51257">
    <property type="entry name" value="PROKAR_LIPOPROTEIN"/>
    <property type="match status" value="1"/>
</dbReference>
<organism evidence="10 11">
    <name type="scientific">Desulfobotulus mexicanus</name>
    <dbReference type="NCBI Taxonomy" id="2586642"/>
    <lineage>
        <taxon>Bacteria</taxon>
        <taxon>Pseudomonadati</taxon>
        <taxon>Thermodesulfobacteriota</taxon>
        <taxon>Desulfobacteria</taxon>
        <taxon>Desulfobacterales</taxon>
        <taxon>Desulfobacteraceae</taxon>
        <taxon>Desulfobotulus</taxon>
    </lineage>
</organism>
<keyword evidence="4" id="KW-0949">S-adenosyl-L-methionine</keyword>
<dbReference type="OrthoDB" id="9762608at2"/>
<dbReference type="InterPro" id="IPR058240">
    <property type="entry name" value="rSAM_sf"/>
</dbReference>
<dbReference type="InterPro" id="IPR034466">
    <property type="entry name" value="Methyltransferase_Class_B"/>
</dbReference>
<evidence type="ECO:0000256" key="2">
    <source>
        <dbReference type="ARBA" id="ARBA00022603"/>
    </source>
</evidence>
<keyword evidence="6" id="KW-0408">Iron</keyword>
<comment type="caution">
    <text evidence="10">The sequence shown here is derived from an EMBL/GenBank/DDBJ whole genome shotgun (WGS) entry which is preliminary data.</text>
</comment>
<dbReference type="SFLD" id="SFLDS00029">
    <property type="entry name" value="Radical_SAM"/>
    <property type="match status" value="1"/>
</dbReference>
<dbReference type="PANTHER" id="PTHR43409">
    <property type="entry name" value="ANAEROBIC MAGNESIUM-PROTOPORPHYRIN IX MONOMETHYL ESTER CYCLASE-RELATED"/>
    <property type="match status" value="1"/>
</dbReference>
<dbReference type="Gene3D" id="3.80.30.20">
    <property type="entry name" value="tm_1862 like domain"/>
    <property type="match status" value="1"/>
</dbReference>
<dbReference type="SUPFAM" id="SSF102114">
    <property type="entry name" value="Radical SAM enzymes"/>
    <property type="match status" value="1"/>
</dbReference>
<dbReference type="InterPro" id="IPR006158">
    <property type="entry name" value="Cobalamin-bd"/>
</dbReference>
<evidence type="ECO:0000256" key="7">
    <source>
        <dbReference type="ARBA" id="ARBA00023014"/>
    </source>
</evidence>
<evidence type="ECO:0000256" key="4">
    <source>
        <dbReference type="ARBA" id="ARBA00022691"/>
    </source>
</evidence>
<keyword evidence="3" id="KW-0808">Transferase</keyword>
<evidence type="ECO:0000256" key="5">
    <source>
        <dbReference type="ARBA" id="ARBA00022723"/>
    </source>
</evidence>
<proteinExistence type="predicted"/>
<dbReference type="PROSITE" id="PS51918">
    <property type="entry name" value="RADICAL_SAM"/>
    <property type="match status" value="1"/>
</dbReference>
<keyword evidence="7" id="KW-0411">Iron-sulfur</keyword>
<gene>
    <name evidence="10" type="ORF">FIM25_06920</name>
</gene>
<dbReference type="CDD" id="cd01335">
    <property type="entry name" value="Radical_SAM"/>
    <property type="match status" value="1"/>
</dbReference>
<evidence type="ECO:0000256" key="3">
    <source>
        <dbReference type="ARBA" id="ARBA00022679"/>
    </source>
</evidence>
<dbReference type="Proteomes" id="UP000321899">
    <property type="component" value="Unassembled WGS sequence"/>
</dbReference>
<evidence type="ECO:0000313" key="11">
    <source>
        <dbReference type="Proteomes" id="UP000321899"/>
    </source>
</evidence>
<dbReference type="GO" id="GO:0031419">
    <property type="term" value="F:cobalamin binding"/>
    <property type="evidence" value="ECO:0007669"/>
    <property type="project" value="InterPro"/>
</dbReference>
<evidence type="ECO:0000313" key="10">
    <source>
        <dbReference type="EMBL" id="TYT75117.1"/>
    </source>
</evidence>
<dbReference type="SFLD" id="SFLDG01082">
    <property type="entry name" value="B12-binding_domain_containing"/>
    <property type="match status" value="1"/>
</dbReference>
<comment type="cofactor">
    <cofactor evidence="1">
        <name>[4Fe-4S] cluster</name>
        <dbReference type="ChEBI" id="CHEBI:49883"/>
    </cofactor>
</comment>
<dbReference type="SMART" id="SM00729">
    <property type="entry name" value="Elp3"/>
    <property type="match status" value="1"/>
</dbReference>
<dbReference type="Pfam" id="PF04055">
    <property type="entry name" value="Radical_SAM"/>
    <property type="match status" value="1"/>
</dbReference>
<dbReference type="CDD" id="cd02068">
    <property type="entry name" value="radical_SAM_B12_BD"/>
    <property type="match status" value="1"/>
</dbReference>
<keyword evidence="2" id="KW-0489">Methyltransferase</keyword>
<protein>
    <submittedName>
        <fullName evidence="10">B12-binding domain-containing radical SAM protein</fullName>
    </submittedName>
</protein>
<dbReference type="InterPro" id="IPR007197">
    <property type="entry name" value="rSAM"/>
</dbReference>
<dbReference type="InterPro" id="IPR051198">
    <property type="entry name" value="BchE-like"/>
</dbReference>
<dbReference type="InterPro" id="IPR036724">
    <property type="entry name" value="Cobalamin-bd_sf"/>
</dbReference>
<dbReference type="RefSeq" id="WP_139447660.1">
    <property type="nucleotide sequence ID" value="NZ_VDMB01000006.1"/>
</dbReference>
<sequence>MRIILIAPPYPLQQAPSPPLGLCYVAAACLAQKAEVKILDFIVAPWSPEILQKAFDEFPPDVIGITGVTMTAPEALEIIRAARKIRPEALCFMGGPHATFDADNLLKDTPELDLVVLGEGEATLAELVPRLRNPETWQDIAGIAYKENGSVVFTPKRPLIEDLDALPLPARHLLPISRYQALGFPVSIITSRGCPNGCIFCLGRRMVGAKVRHRSASLVVDEIEGLLAMGFSYINIADDLFTADALRVEAFCEEIRKRDLVFCWSVFSRVNTINARLLRLMKEAGCVAVSFGIESGCPDMLKRVKKGITLDQARDAVAACRETGMRAHASFMVGLPGETEESLRLTQAFQDELGIESGYHFLCPFPGTTVREKIEDYDMEILTSDWRLYDADSPVVRTSGVSPERMTAFVEDAYAPLHAEWKAIQDRVAAGEGTEEEKLRVLGNRRMELIFAILSKDLLEEAGVFPETEDPLAFLGRAISRMTGEEEGFCVQILEDLIRKNLIVPAKNRWVWAETPSGQGVQEDPVLKRSA</sequence>
<dbReference type="InterPro" id="IPR006638">
    <property type="entry name" value="Elp3/MiaA/NifB-like_rSAM"/>
</dbReference>
<keyword evidence="5" id="KW-0479">Metal-binding</keyword>
<dbReference type="InterPro" id="IPR023404">
    <property type="entry name" value="rSAM_horseshoe"/>
</dbReference>
<name>A0A5Q4VFG4_9BACT</name>
<dbReference type="EMBL" id="VDMB01000006">
    <property type="protein sequence ID" value="TYT75117.1"/>
    <property type="molecule type" value="Genomic_DNA"/>
</dbReference>
<dbReference type="Pfam" id="PF02310">
    <property type="entry name" value="B12-binding"/>
    <property type="match status" value="1"/>
</dbReference>
<dbReference type="PANTHER" id="PTHR43409:SF7">
    <property type="entry name" value="BLL1977 PROTEIN"/>
    <property type="match status" value="1"/>
</dbReference>
<evidence type="ECO:0000256" key="6">
    <source>
        <dbReference type="ARBA" id="ARBA00023004"/>
    </source>
</evidence>
<reference evidence="10 11" key="1">
    <citation type="submission" date="2019-06" db="EMBL/GenBank/DDBJ databases">
        <title>Desulfobotulus mexicanus sp. nov., a novel sulfate-reducing bacterium isolated from the sediment of an alkaline crater lake in Mexico.</title>
        <authorList>
            <person name="Hirschler-Rea A."/>
        </authorList>
    </citation>
    <scope>NUCLEOTIDE SEQUENCE [LARGE SCALE GENOMIC DNA]</scope>
    <source>
        <strain evidence="10 11">PAR22N</strain>
    </source>
</reference>